<sequence>MAEQHDEQAHARKTRKKAAPGEAGAGGPVRPVRTFQHDPTQPDYRQLPRGRGEEGRLSAAPGRAAIQETVACAKAETSRAAMALGWRWAGAATVRPEMRRPKRSRGLLTLLSSFVRHFENTGSSATPEQQARLGTVSTQAEHEWRWMLVTTPRSGRGSLGSPGCSGRLRAHAGCQCLQDICRRPVGGSGEWEKERSKAFAAPTPREIGSDMGVERIHRPESGETGEMKSGYRPEWHSKFSCSVFAWFGAARPKCQICASVGKADELFRENAGRGCVLICRKKCLERADALTLQDGKRRPSAERRR</sequence>
<organism evidence="2 3">
    <name type="scientific">Macrophomina phaseolina</name>
    <dbReference type="NCBI Taxonomy" id="35725"/>
    <lineage>
        <taxon>Eukaryota</taxon>
        <taxon>Fungi</taxon>
        <taxon>Dikarya</taxon>
        <taxon>Ascomycota</taxon>
        <taxon>Pezizomycotina</taxon>
        <taxon>Dothideomycetes</taxon>
        <taxon>Dothideomycetes incertae sedis</taxon>
        <taxon>Botryosphaeriales</taxon>
        <taxon>Botryosphaeriaceae</taxon>
        <taxon>Macrophomina</taxon>
    </lineage>
</organism>
<name>A0ABQ8G436_9PEZI</name>
<feature type="region of interest" description="Disordered" evidence="1">
    <location>
        <begin position="1"/>
        <end position="61"/>
    </location>
</feature>
<dbReference type="EMBL" id="JAGTJR010000028">
    <property type="protein sequence ID" value="KAH7041993.1"/>
    <property type="molecule type" value="Genomic_DNA"/>
</dbReference>
<proteinExistence type="predicted"/>
<accession>A0ABQ8G436</accession>
<reference evidence="2 3" key="1">
    <citation type="journal article" date="2021" name="Nat. Commun.">
        <title>Genetic determinants of endophytism in the Arabidopsis root mycobiome.</title>
        <authorList>
            <person name="Mesny F."/>
            <person name="Miyauchi S."/>
            <person name="Thiergart T."/>
            <person name="Pickel B."/>
            <person name="Atanasova L."/>
            <person name="Karlsson M."/>
            <person name="Huettel B."/>
            <person name="Barry K.W."/>
            <person name="Haridas S."/>
            <person name="Chen C."/>
            <person name="Bauer D."/>
            <person name="Andreopoulos W."/>
            <person name="Pangilinan J."/>
            <person name="LaButti K."/>
            <person name="Riley R."/>
            <person name="Lipzen A."/>
            <person name="Clum A."/>
            <person name="Drula E."/>
            <person name="Henrissat B."/>
            <person name="Kohler A."/>
            <person name="Grigoriev I.V."/>
            <person name="Martin F.M."/>
            <person name="Hacquard S."/>
        </authorList>
    </citation>
    <scope>NUCLEOTIDE SEQUENCE [LARGE SCALE GENOMIC DNA]</scope>
    <source>
        <strain evidence="2 3">MPI-SDFR-AT-0080</strain>
    </source>
</reference>
<comment type="caution">
    <text evidence="2">The sequence shown here is derived from an EMBL/GenBank/DDBJ whole genome shotgun (WGS) entry which is preliminary data.</text>
</comment>
<gene>
    <name evidence="2" type="ORF">B0J12DRAFT_218340</name>
</gene>
<feature type="compositionally biased region" description="Basic and acidic residues" evidence="1">
    <location>
        <begin position="1"/>
        <end position="10"/>
    </location>
</feature>
<keyword evidence="3" id="KW-1185">Reference proteome</keyword>
<evidence type="ECO:0000256" key="1">
    <source>
        <dbReference type="SAM" id="MobiDB-lite"/>
    </source>
</evidence>
<evidence type="ECO:0000313" key="3">
    <source>
        <dbReference type="Proteomes" id="UP000774617"/>
    </source>
</evidence>
<evidence type="ECO:0000313" key="2">
    <source>
        <dbReference type="EMBL" id="KAH7041993.1"/>
    </source>
</evidence>
<protein>
    <submittedName>
        <fullName evidence="2">Uncharacterized protein</fullName>
    </submittedName>
</protein>
<dbReference type="Proteomes" id="UP000774617">
    <property type="component" value="Unassembled WGS sequence"/>
</dbReference>